<sequence>MKLSHRDGPKVFEGLALEHPIRRENLSLPGGFGGLAPGKPNPDPSGFERGAAPFTWITRFVCCFRYCTVDA</sequence>
<proteinExistence type="predicted"/>
<accession>H6R0Z1</accession>
<gene>
    <name evidence="1" type="ordered locus">NOCYR_2185</name>
</gene>
<dbReference type="KEGG" id="ncy:NOCYR_2185"/>
<evidence type="ECO:0000313" key="1">
    <source>
        <dbReference type="EMBL" id="CCF62963.1"/>
    </source>
</evidence>
<dbReference type="AlphaFoldDB" id="H6R0Z1"/>
<dbReference type="EMBL" id="FO082843">
    <property type="protein sequence ID" value="CCF62963.1"/>
    <property type="molecule type" value="Genomic_DNA"/>
</dbReference>
<evidence type="ECO:0000313" key="2">
    <source>
        <dbReference type="Proteomes" id="UP000008190"/>
    </source>
</evidence>
<reference evidence="1 2" key="1">
    <citation type="journal article" date="2012" name="J. Bacteriol.">
        <title>Genome sequence of the human- and animal-pathogenic strain Nocardia cyriacigeorgica GUH-2.</title>
        <authorList>
            <person name="Zoropogui A."/>
            <person name="Pujic P."/>
            <person name="Normand P."/>
            <person name="Barbe V."/>
            <person name="Beaman B."/>
            <person name="Beaman L."/>
            <person name="Boiron P."/>
            <person name="Colinon C."/>
            <person name="Deredjian A."/>
            <person name="Graindorge A."/>
            <person name="Mangenot S."/>
            <person name="Nazaret S."/>
            <person name="Neto M."/>
            <person name="Petit S."/>
            <person name="Roche D."/>
            <person name="Vallenet D."/>
            <person name="Rodriguez-Nava V."/>
            <person name="Richard Y."/>
            <person name="Cournoyer B."/>
            <person name="Blaha D."/>
        </authorList>
    </citation>
    <scope>NUCLEOTIDE SEQUENCE [LARGE SCALE GENOMIC DNA]</scope>
    <source>
        <strain evidence="1 2">GUH-2</strain>
    </source>
</reference>
<name>H6R0Z1_NOCCG</name>
<keyword evidence="2" id="KW-1185">Reference proteome</keyword>
<dbReference type="Proteomes" id="UP000008190">
    <property type="component" value="Chromosome"/>
</dbReference>
<dbReference type="HOGENOM" id="CLU_2735995_0_0_11"/>
<organism evidence="1 2">
    <name type="scientific">Nocardia cyriacigeorgica (strain GUH-2)</name>
    <dbReference type="NCBI Taxonomy" id="1127134"/>
    <lineage>
        <taxon>Bacteria</taxon>
        <taxon>Bacillati</taxon>
        <taxon>Actinomycetota</taxon>
        <taxon>Actinomycetes</taxon>
        <taxon>Mycobacteriales</taxon>
        <taxon>Nocardiaceae</taxon>
        <taxon>Nocardia</taxon>
    </lineage>
</organism>
<protein>
    <submittedName>
        <fullName evidence="1">Uncharacterized protein</fullName>
    </submittedName>
</protein>